<evidence type="ECO:0008006" key="4">
    <source>
        <dbReference type="Google" id="ProtNLM"/>
    </source>
</evidence>
<dbReference type="InterPro" id="IPR032710">
    <property type="entry name" value="NTF2-like_dom_sf"/>
</dbReference>
<dbReference type="Proteomes" id="UP000006701">
    <property type="component" value="Unassembled WGS sequence"/>
</dbReference>
<dbReference type="GeneID" id="4700995"/>
<evidence type="ECO:0000313" key="2">
    <source>
        <dbReference type="EMBL" id="EAW08202.1"/>
    </source>
</evidence>
<dbReference type="OMA" id="KMRFYQV"/>
<organism evidence="2 3">
    <name type="scientific">Aspergillus clavatus (strain ATCC 1007 / CBS 513.65 / DSM 816 / NCTC 3887 / NRRL 1 / QM 1276 / 107)</name>
    <dbReference type="NCBI Taxonomy" id="344612"/>
    <lineage>
        <taxon>Eukaryota</taxon>
        <taxon>Fungi</taxon>
        <taxon>Dikarya</taxon>
        <taxon>Ascomycota</taxon>
        <taxon>Pezizomycotina</taxon>
        <taxon>Eurotiomycetes</taxon>
        <taxon>Eurotiomycetidae</taxon>
        <taxon>Eurotiales</taxon>
        <taxon>Aspergillaceae</taxon>
        <taxon>Aspergillus</taxon>
        <taxon>Aspergillus subgen. Fumigati</taxon>
    </lineage>
</organism>
<name>A1CRD1_ASPCL</name>
<dbReference type="PANTHER" id="PTHR39401">
    <property type="entry name" value="SNOAL-LIKE DOMAIN-CONTAINING PROTEIN"/>
    <property type="match status" value="1"/>
</dbReference>
<dbReference type="AlphaFoldDB" id="A1CRD1"/>
<dbReference type="HOGENOM" id="CLU_1874967_0_0_1"/>
<dbReference type="PANTHER" id="PTHR39401:SF1">
    <property type="entry name" value="SNOAL-LIKE DOMAIN-CONTAINING PROTEIN"/>
    <property type="match status" value="1"/>
</dbReference>
<evidence type="ECO:0000313" key="3">
    <source>
        <dbReference type="Proteomes" id="UP000006701"/>
    </source>
</evidence>
<dbReference type="eggNOG" id="ENOG502S7KH">
    <property type="taxonomic scope" value="Eukaryota"/>
</dbReference>
<reference evidence="2 3" key="1">
    <citation type="journal article" date="2008" name="PLoS Genet.">
        <title>Genomic islands in the pathogenic filamentous fungus Aspergillus fumigatus.</title>
        <authorList>
            <person name="Fedorova N.D."/>
            <person name="Khaldi N."/>
            <person name="Joardar V.S."/>
            <person name="Maiti R."/>
            <person name="Amedeo P."/>
            <person name="Anderson M.J."/>
            <person name="Crabtree J."/>
            <person name="Silva J.C."/>
            <person name="Badger J.H."/>
            <person name="Albarraq A."/>
            <person name="Angiuoli S."/>
            <person name="Bussey H."/>
            <person name="Bowyer P."/>
            <person name="Cotty P.J."/>
            <person name="Dyer P.S."/>
            <person name="Egan A."/>
            <person name="Galens K."/>
            <person name="Fraser-Liggett C.M."/>
            <person name="Haas B.J."/>
            <person name="Inman J.M."/>
            <person name="Kent R."/>
            <person name="Lemieux S."/>
            <person name="Malavazi I."/>
            <person name="Orvis J."/>
            <person name="Roemer T."/>
            <person name="Ronning C.M."/>
            <person name="Sundaram J.P."/>
            <person name="Sutton G."/>
            <person name="Turner G."/>
            <person name="Venter J.C."/>
            <person name="White O.R."/>
            <person name="Whitty B.R."/>
            <person name="Youngman P."/>
            <person name="Wolfe K.H."/>
            <person name="Goldman G.H."/>
            <person name="Wortman J.R."/>
            <person name="Jiang B."/>
            <person name="Denning D.W."/>
            <person name="Nierman W.C."/>
        </authorList>
    </citation>
    <scope>NUCLEOTIDE SEQUENCE [LARGE SCALE GENOMIC DNA]</scope>
    <source>
        <strain evidence="3">ATCC 1007 / CBS 513.65 / DSM 816 / NCTC 3887 / NRRL 1</strain>
    </source>
</reference>
<gene>
    <name evidence="2" type="ORF">ACLA_029300</name>
</gene>
<feature type="region of interest" description="Disordered" evidence="1">
    <location>
        <begin position="109"/>
        <end position="136"/>
    </location>
</feature>
<evidence type="ECO:0000256" key="1">
    <source>
        <dbReference type="SAM" id="MobiDB-lite"/>
    </source>
</evidence>
<dbReference type="VEuPathDB" id="FungiDB:ACLA_029300"/>
<dbReference type="KEGG" id="act:ACLA_029300"/>
<dbReference type="STRING" id="344612.A1CRD1"/>
<feature type="compositionally biased region" description="Basic and acidic residues" evidence="1">
    <location>
        <begin position="126"/>
        <end position="136"/>
    </location>
</feature>
<accession>A1CRD1</accession>
<dbReference type="EMBL" id="DS027059">
    <property type="protein sequence ID" value="EAW08202.1"/>
    <property type="molecule type" value="Genomic_DNA"/>
</dbReference>
<sequence length="136" mass="15450">MTYQITTDPTLLPPNAQPMISFMESFYQTSDTEAWHDKYVASFTDDATLIMGPKVATGADEIRALRHGLWTHVAARKHAPSKIFFGGPRELMLYGTVKCLHLSRHETFRPDNTTPEEGTLRVAPFGHDHDSEYRQE</sequence>
<protein>
    <recommendedName>
        <fullName evidence="4">SnoaL-like domain-containing protein</fullName>
    </recommendedName>
</protein>
<dbReference type="SUPFAM" id="SSF54427">
    <property type="entry name" value="NTF2-like"/>
    <property type="match status" value="1"/>
</dbReference>
<dbReference type="RefSeq" id="XP_001269628.1">
    <property type="nucleotide sequence ID" value="XM_001269627.1"/>
</dbReference>
<keyword evidence="3" id="KW-1185">Reference proteome</keyword>
<dbReference type="OrthoDB" id="3468019at2759"/>
<proteinExistence type="predicted"/>